<dbReference type="AlphaFoldDB" id="A0A6B1F8L9"/>
<gene>
    <name evidence="3" type="ORF">F4162_07030</name>
</gene>
<evidence type="ECO:0000313" key="3">
    <source>
        <dbReference type="EMBL" id="MYG38708.1"/>
    </source>
</evidence>
<dbReference type="Pfam" id="PF14233">
    <property type="entry name" value="DUF4335"/>
    <property type="match status" value="1"/>
</dbReference>
<dbReference type="InterPro" id="IPR025569">
    <property type="entry name" value="DUF4335"/>
</dbReference>
<protein>
    <submittedName>
        <fullName evidence="3">DUF4335 domain-containing protein</fullName>
    </submittedName>
</protein>
<sequence>MHSIQYTLLGCRLHLLGQGAEDGDNSTITELKQLTLDLEDHVRLTGGQMHLEALVQTLLPYARHIISGQTREFTSANGTVSITPFHRGHRLRFQKDGGSREKYDVQLDDGELANVVRCLDAVIHDPRLQVDITAPPMQGLRERELRNRLPLRRRLAAPVGGLALTMVLVGLGFLVPVPERFRVPDSEEQEGDAAVELMEEQSLPTELDTEAINREEGAAAADP</sequence>
<feature type="region of interest" description="Disordered" evidence="1">
    <location>
        <begin position="199"/>
        <end position="223"/>
    </location>
</feature>
<proteinExistence type="predicted"/>
<organism evidence="3">
    <name type="scientific">Synechococcus sp. SB0676_bin_10</name>
    <dbReference type="NCBI Taxonomy" id="2604869"/>
    <lineage>
        <taxon>Bacteria</taxon>
        <taxon>Bacillati</taxon>
        <taxon>Cyanobacteriota</taxon>
        <taxon>Cyanophyceae</taxon>
        <taxon>Synechococcales</taxon>
        <taxon>Synechococcaceae</taxon>
        <taxon>Synechococcus</taxon>
    </lineage>
</organism>
<reference evidence="3" key="1">
    <citation type="submission" date="2019-09" db="EMBL/GenBank/DDBJ databases">
        <title>Characterisation of the sponge microbiome using genome-centric metagenomics.</title>
        <authorList>
            <person name="Engelberts J.P."/>
            <person name="Robbins S.J."/>
            <person name="De Goeij J.M."/>
            <person name="Aranda M."/>
            <person name="Bell S.C."/>
            <person name="Webster N.S."/>
        </authorList>
    </citation>
    <scope>NUCLEOTIDE SEQUENCE</scope>
    <source>
        <strain evidence="3">SB0676_bin_10</strain>
    </source>
</reference>
<name>A0A6B1F8L9_9SYNE</name>
<evidence type="ECO:0000256" key="2">
    <source>
        <dbReference type="SAM" id="Phobius"/>
    </source>
</evidence>
<keyword evidence="2" id="KW-0472">Membrane</keyword>
<keyword evidence="2" id="KW-1133">Transmembrane helix</keyword>
<dbReference type="EMBL" id="VYDO01000226">
    <property type="protein sequence ID" value="MYG38708.1"/>
    <property type="molecule type" value="Genomic_DNA"/>
</dbReference>
<evidence type="ECO:0000256" key="1">
    <source>
        <dbReference type="SAM" id="MobiDB-lite"/>
    </source>
</evidence>
<comment type="caution">
    <text evidence="3">The sequence shown here is derived from an EMBL/GenBank/DDBJ whole genome shotgun (WGS) entry which is preliminary data.</text>
</comment>
<feature type="transmembrane region" description="Helical" evidence="2">
    <location>
        <begin position="155"/>
        <end position="175"/>
    </location>
</feature>
<accession>A0A6B1F8L9</accession>
<keyword evidence="2" id="KW-0812">Transmembrane</keyword>